<dbReference type="Proteomes" id="UP000789595">
    <property type="component" value="Unassembled WGS sequence"/>
</dbReference>
<evidence type="ECO:0000256" key="6">
    <source>
        <dbReference type="ARBA" id="ARBA00023273"/>
    </source>
</evidence>
<evidence type="ECO:0000256" key="7">
    <source>
        <dbReference type="SAM" id="MobiDB-lite"/>
    </source>
</evidence>
<dbReference type="PROSITE" id="PS51336">
    <property type="entry name" value="DM10"/>
    <property type="match status" value="3"/>
</dbReference>
<dbReference type="FunFam" id="2.30.29.170:FF:000004">
    <property type="entry name" value="EF-hand domain containing 2"/>
    <property type="match status" value="1"/>
</dbReference>
<comment type="subcellular location">
    <subcellularLocation>
        <location evidence="1">Cell projection</location>
        <location evidence="1">Cilium</location>
    </subcellularLocation>
    <subcellularLocation>
        <location evidence="2">Cytoplasm</location>
        <location evidence="2">Cytoskeleton</location>
    </subcellularLocation>
</comment>
<dbReference type="Gene3D" id="2.30.29.170">
    <property type="match status" value="3"/>
</dbReference>
<accession>A0A8J2X3U8</accession>
<feature type="domain" description="DM10" evidence="8">
    <location>
        <begin position="125"/>
        <end position="229"/>
    </location>
</feature>
<gene>
    <name evidence="9" type="ORF">PECAL_4P05660</name>
</gene>
<dbReference type="GO" id="GO:0005930">
    <property type="term" value="C:axoneme"/>
    <property type="evidence" value="ECO:0007669"/>
    <property type="project" value="TreeGrafter"/>
</dbReference>
<reference evidence="9" key="1">
    <citation type="submission" date="2021-11" db="EMBL/GenBank/DDBJ databases">
        <authorList>
            <consortium name="Genoscope - CEA"/>
            <person name="William W."/>
        </authorList>
    </citation>
    <scope>NUCLEOTIDE SEQUENCE</scope>
</reference>
<sequence length="653" mass="73207">MAWGSGPPGGSLQGTISLEGIPNLPGYRSTPCRPQKHRQTLQIRHGSMVVIGHRDPLPGSPGSTVRLDRSISRGSDARPARSFGDLTGRYSLIEQQKDALKAEQGEGRKLPFPKGQPLPKWLRYGKEQLTFKAYFEEAVPGSQIESKRIRKCMLYYYLEDDCLQVFEPCEENSGLPQGCLVRRHRVPKPDGSYYSMSDLQIGAVIDVYKKMIHIYDCDDFTRKTLTERGLPVSNRLPSPTKQQLQGYTFDDELTVVTRNTEQVSLEEGSLFPGCLPDTDVLECPDDEYRAMMRTKRAENGLDQSISRRKVISPEIGGAREAQLGRAQVTVDLGLPQRTDLGTFLENDRKVLSFECTWEDKQLYGDVSRFRLHYFLAEDAIEVIAVDKRSDDSAPKLLGKRKLLLPQYQHSVNTPTDKTNTYHWTDLAVGGEVIIFNRTLKLVDADPFTRRYYEEQGSSLREKIRDPRVDDPDYLMSLRPKTPVPPHQGPSGGIGSAEDSLRSVYAISPKKKLQNSKQGDAEPVLRYQLRLVNGSREDAVRTFTLNYFLSDGTCAIREPPLRNSGHVGGSFSKRHRVKKPERMQTLQPKPVSASSAFEAAPVIAYYEASDLFVGATIEFVGKVFEVVKCDEFTRAPAWKSNVAAPHAIDATSSP</sequence>
<evidence type="ECO:0000313" key="9">
    <source>
        <dbReference type="EMBL" id="CAH0373376.1"/>
    </source>
</evidence>
<organism evidence="9 10">
    <name type="scientific">Pelagomonas calceolata</name>
    <dbReference type="NCBI Taxonomy" id="35677"/>
    <lineage>
        <taxon>Eukaryota</taxon>
        <taxon>Sar</taxon>
        <taxon>Stramenopiles</taxon>
        <taxon>Ochrophyta</taxon>
        <taxon>Pelagophyceae</taxon>
        <taxon>Pelagomonadales</taxon>
        <taxon>Pelagomonadaceae</taxon>
        <taxon>Pelagomonas</taxon>
    </lineage>
</organism>
<keyword evidence="4" id="KW-0677">Repeat</keyword>
<name>A0A8J2X3U8_9STRA</name>
<dbReference type="GO" id="GO:0072686">
    <property type="term" value="C:mitotic spindle"/>
    <property type="evidence" value="ECO:0007669"/>
    <property type="project" value="TreeGrafter"/>
</dbReference>
<keyword evidence="5" id="KW-0206">Cytoskeleton</keyword>
<evidence type="ECO:0000259" key="8">
    <source>
        <dbReference type="PROSITE" id="PS51336"/>
    </source>
</evidence>
<evidence type="ECO:0000256" key="1">
    <source>
        <dbReference type="ARBA" id="ARBA00004138"/>
    </source>
</evidence>
<feature type="compositionally biased region" description="Gly residues" evidence="7">
    <location>
        <begin position="1"/>
        <end position="12"/>
    </location>
</feature>
<dbReference type="GO" id="GO:0000281">
    <property type="term" value="P:mitotic cytokinesis"/>
    <property type="evidence" value="ECO:0007669"/>
    <property type="project" value="TreeGrafter"/>
</dbReference>
<dbReference type="AlphaFoldDB" id="A0A8J2X3U8"/>
<keyword evidence="6" id="KW-0966">Cell projection</keyword>
<dbReference type="SMART" id="SM00676">
    <property type="entry name" value="DM10"/>
    <property type="match status" value="3"/>
</dbReference>
<proteinExistence type="predicted"/>
<feature type="compositionally biased region" description="Basic and acidic residues" evidence="7">
    <location>
        <begin position="66"/>
        <end position="79"/>
    </location>
</feature>
<feature type="region of interest" description="Disordered" evidence="7">
    <location>
        <begin position="1"/>
        <end position="34"/>
    </location>
</feature>
<dbReference type="PANTHER" id="PTHR12086">
    <property type="entry name" value="EF-HAND DOMAIN C-TERMINAL CONTAINING PROTEIN"/>
    <property type="match status" value="1"/>
</dbReference>
<keyword evidence="10" id="KW-1185">Reference proteome</keyword>
<dbReference type="EMBL" id="CAKKNE010000004">
    <property type="protein sequence ID" value="CAH0373376.1"/>
    <property type="molecule type" value="Genomic_DNA"/>
</dbReference>
<evidence type="ECO:0000313" key="10">
    <source>
        <dbReference type="Proteomes" id="UP000789595"/>
    </source>
</evidence>
<comment type="caution">
    <text evidence="9">The sequence shown here is derived from an EMBL/GenBank/DDBJ whole genome shotgun (WGS) entry which is preliminary data.</text>
</comment>
<feature type="region of interest" description="Disordered" evidence="7">
    <location>
        <begin position="53"/>
        <end position="81"/>
    </location>
</feature>
<dbReference type="PANTHER" id="PTHR12086:SF9">
    <property type="entry name" value="EF-HAND DOMAIN-CONTAINING PROTEIN 1"/>
    <property type="match status" value="1"/>
</dbReference>
<evidence type="ECO:0000256" key="5">
    <source>
        <dbReference type="ARBA" id="ARBA00023212"/>
    </source>
</evidence>
<dbReference type="GO" id="GO:0007052">
    <property type="term" value="P:mitotic spindle organization"/>
    <property type="evidence" value="ECO:0007669"/>
    <property type="project" value="TreeGrafter"/>
</dbReference>
<protein>
    <recommendedName>
        <fullName evidence="8">DM10 domain-containing protein</fullName>
    </recommendedName>
</protein>
<feature type="domain" description="DM10" evidence="8">
    <location>
        <begin position="347"/>
        <end position="456"/>
    </location>
</feature>
<evidence type="ECO:0000256" key="4">
    <source>
        <dbReference type="ARBA" id="ARBA00022737"/>
    </source>
</evidence>
<keyword evidence="3" id="KW-0963">Cytoplasm</keyword>
<evidence type="ECO:0000256" key="2">
    <source>
        <dbReference type="ARBA" id="ARBA00004245"/>
    </source>
</evidence>
<dbReference type="GO" id="GO:0043014">
    <property type="term" value="F:alpha-tubulin binding"/>
    <property type="evidence" value="ECO:0007669"/>
    <property type="project" value="TreeGrafter"/>
</dbReference>
<feature type="region of interest" description="Disordered" evidence="7">
    <location>
        <begin position="475"/>
        <end position="496"/>
    </location>
</feature>
<dbReference type="Pfam" id="PF06565">
    <property type="entry name" value="DM10_dom"/>
    <property type="match status" value="3"/>
</dbReference>
<dbReference type="OrthoDB" id="10255210at2759"/>
<dbReference type="GO" id="GO:0060285">
    <property type="term" value="P:cilium-dependent cell motility"/>
    <property type="evidence" value="ECO:0007669"/>
    <property type="project" value="TreeGrafter"/>
</dbReference>
<feature type="domain" description="DM10" evidence="8">
    <location>
        <begin position="520"/>
        <end position="640"/>
    </location>
</feature>
<dbReference type="InterPro" id="IPR040193">
    <property type="entry name" value="EFHC1/EFHC2/EFHB"/>
</dbReference>
<dbReference type="InterPro" id="IPR006602">
    <property type="entry name" value="DM10_dom"/>
</dbReference>
<evidence type="ECO:0000256" key="3">
    <source>
        <dbReference type="ARBA" id="ARBA00022490"/>
    </source>
</evidence>